<evidence type="ECO:0000256" key="1">
    <source>
        <dbReference type="ARBA" id="ARBA00006479"/>
    </source>
</evidence>
<dbReference type="InterPro" id="IPR000600">
    <property type="entry name" value="ROK"/>
</dbReference>
<dbReference type="OrthoDB" id="9796533at2"/>
<accession>A0A2Y9BCM6</accession>
<dbReference type="CDD" id="cd24070">
    <property type="entry name" value="ASKHA_NBD_ROK_AlsK"/>
    <property type="match status" value="1"/>
</dbReference>
<dbReference type="PANTHER" id="PTHR18964:SF149">
    <property type="entry name" value="BIFUNCTIONAL UDP-N-ACETYLGLUCOSAMINE 2-EPIMERASE_N-ACETYLMANNOSAMINE KINASE"/>
    <property type="match status" value="1"/>
</dbReference>
<sequence>MENVIIGIDLGGTNLRIGAVTPDNEMLSPSVIKSSAVAYADKPIEKICEIIADYIEKNHIRKVEAISIGVPSSVENDKETVICTTNIRNQEGEAVFSHTNMAEGIRAYFKVPVFINNDVNNILLYDIAANHLEKQKVVVGIYIGTGVGSSVVIDGKPLEGKNGAELDIGHIPYFGGDVRCSCGKTGCCECYASGWRLQELRRQYYPDTEIQDMFTKHKDEKPMKDFIQACAYIYAVMVTIFNPDTIIVGGGVPEMADFPREEFERAVNENTGRDVMAYGFDYLYSKEFIGKGVIGAAVFARQRLEI</sequence>
<dbReference type="Gene3D" id="3.30.420.40">
    <property type="match status" value="2"/>
</dbReference>
<dbReference type="NCBIfam" id="NF007251">
    <property type="entry name" value="PRK09698.1"/>
    <property type="match status" value="1"/>
</dbReference>
<dbReference type="GO" id="GO:0016301">
    <property type="term" value="F:kinase activity"/>
    <property type="evidence" value="ECO:0007669"/>
    <property type="project" value="UniProtKB-KW"/>
</dbReference>
<keyword evidence="2" id="KW-0808">Transferase</keyword>
<organism evidence="2 3">
    <name type="scientific">Faecalicatena orotica</name>
    <dbReference type="NCBI Taxonomy" id="1544"/>
    <lineage>
        <taxon>Bacteria</taxon>
        <taxon>Bacillati</taxon>
        <taxon>Bacillota</taxon>
        <taxon>Clostridia</taxon>
        <taxon>Lachnospirales</taxon>
        <taxon>Lachnospiraceae</taxon>
        <taxon>Faecalicatena</taxon>
    </lineage>
</organism>
<dbReference type="SUPFAM" id="SSF53067">
    <property type="entry name" value="Actin-like ATPase domain"/>
    <property type="match status" value="1"/>
</dbReference>
<keyword evidence="2" id="KW-0418">Kinase</keyword>
<protein>
    <submittedName>
        <fullName evidence="2">Allose kinase</fullName>
    </submittedName>
</protein>
<keyword evidence="3" id="KW-1185">Reference proteome</keyword>
<comment type="similarity">
    <text evidence="1">Belongs to the ROK (NagC/XylR) family.</text>
</comment>
<dbReference type="EMBL" id="QGDL01000004">
    <property type="protein sequence ID" value="PWJ30283.1"/>
    <property type="molecule type" value="Genomic_DNA"/>
</dbReference>
<dbReference type="Proteomes" id="UP000245845">
    <property type="component" value="Unassembled WGS sequence"/>
</dbReference>
<evidence type="ECO:0000313" key="2">
    <source>
        <dbReference type="EMBL" id="PWJ30283.1"/>
    </source>
</evidence>
<dbReference type="InterPro" id="IPR043129">
    <property type="entry name" value="ATPase_NBD"/>
</dbReference>
<dbReference type="PANTHER" id="PTHR18964">
    <property type="entry name" value="ROK (REPRESSOR, ORF, KINASE) FAMILY"/>
    <property type="match status" value="1"/>
</dbReference>
<evidence type="ECO:0000313" key="3">
    <source>
        <dbReference type="Proteomes" id="UP000245845"/>
    </source>
</evidence>
<dbReference type="RefSeq" id="WP_109730718.1">
    <property type="nucleotide sequence ID" value="NZ_BAAACK010000019.1"/>
</dbReference>
<gene>
    <name evidence="2" type="ORF">A8806_104151</name>
</gene>
<comment type="caution">
    <text evidence="2">The sequence shown here is derived from an EMBL/GenBank/DDBJ whole genome shotgun (WGS) entry which is preliminary data.</text>
</comment>
<dbReference type="Pfam" id="PF00480">
    <property type="entry name" value="ROK"/>
    <property type="match status" value="1"/>
</dbReference>
<name>A0A2Y9BCM6_9FIRM</name>
<dbReference type="AlphaFoldDB" id="A0A2Y9BCM6"/>
<proteinExistence type="inferred from homology"/>
<reference evidence="2 3" key="1">
    <citation type="submission" date="2018-05" db="EMBL/GenBank/DDBJ databases">
        <title>The Hungate 1000. A catalogue of reference genomes from the rumen microbiome.</title>
        <authorList>
            <person name="Kelly W."/>
        </authorList>
    </citation>
    <scope>NUCLEOTIDE SEQUENCE [LARGE SCALE GENOMIC DNA]</scope>
    <source>
        <strain evidence="2 3">NLAE-zl-C242</strain>
    </source>
</reference>